<dbReference type="KEGG" id="vg:80534030"/>
<keyword evidence="1" id="KW-1133">Transmembrane helix</keyword>
<reference evidence="2 3" key="1">
    <citation type="submission" date="2018-03" db="EMBL/GenBank/DDBJ databases">
        <title>Complete genome sequence of a second alphabaculovirus from the true armyworm, Mythimna unipuncta.</title>
        <authorList>
            <person name="Harrison R.L."/>
            <person name="Mowery J.D."/>
            <person name="Bauchan G.R."/>
            <person name="Theilmann D.A."/>
            <person name="Erlandson M.A."/>
        </authorList>
    </citation>
    <scope>NUCLEOTIDE SEQUENCE [LARGE SCALE GENOMIC DNA]</scope>
    <source>
        <strain evidence="2 3">KY310</strain>
    </source>
</reference>
<evidence type="ECO:0000313" key="3">
    <source>
        <dbReference type="Proteomes" id="UP000501969"/>
    </source>
</evidence>
<dbReference type="EMBL" id="MH124167">
    <property type="protein sequence ID" value="AXU41523.1"/>
    <property type="molecule type" value="Genomic_DNA"/>
</dbReference>
<accession>A0A346TPL3</accession>
<evidence type="ECO:0000256" key="1">
    <source>
        <dbReference type="SAM" id="Phobius"/>
    </source>
</evidence>
<proteinExistence type="predicted"/>
<organism evidence="2 3">
    <name type="scientific">Mythimna unipuncta nucleopolyhedrovirus</name>
    <dbReference type="NCBI Taxonomy" id="447897"/>
    <lineage>
        <taxon>Viruses</taxon>
        <taxon>Viruses incertae sedis</taxon>
        <taxon>Naldaviricetes</taxon>
        <taxon>Lefavirales</taxon>
        <taxon>Baculoviridae</taxon>
        <taxon>Alphabaculovirus</taxon>
    </lineage>
</organism>
<feature type="transmembrane region" description="Helical" evidence="1">
    <location>
        <begin position="58"/>
        <end position="84"/>
    </location>
</feature>
<dbReference type="GeneID" id="80534030"/>
<sequence>MNLEIPYDRLGTSDKVDYIPMKLAVNDDVMASKTNGIVAAANNAVVAPMDTTESQPNIQINCLMLAVVLIVLIVAILYILYYFFILRDRQHRRRIPPSYAL</sequence>
<name>A0A346TPL3_9ABAC</name>
<dbReference type="RefSeq" id="YP_010796535.1">
    <property type="nucleotide sequence ID" value="NC_076031.1"/>
</dbReference>
<evidence type="ECO:0000313" key="2">
    <source>
        <dbReference type="EMBL" id="AXU41523.1"/>
    </source>
</evidence>
<dbReference type="InterPro" id="IPR009261">
    <property type="entry name" value="AcMNPV_AC78"/>
</dbReference>
<dbReference type="Pfam" id="PF06024">
    <property type="entry name" value="Orf78"/>
    <property type="match status" value="1"/>
</dbReference>
<keyword evidence="3" id="KW-1185">Reference proteome</keyword>
<keyword evidence="1" id="KW-0812">Transmembrane</keyword>
<keyword evidence="1" id="KW-0472">Membrane</keyword>
<dbReference type="Proteomes" id="UP000501969">
    <property type="component" value="Segment"/>
</dbReference>
<protein>
    <submittedName>
        <fullName evidence="2">AC78</fullName>
    </submittedName>
</protein>